<dbReference type="GO" id="GO:0003700">
    <property type="term" value="F:DNA-binding transcription factor activity"/>
    <property type="evidence" value="ECO:0007669"/>
    <property type="project" value="TreeGrafter"/>
</dbReference>
<keyword evidence="4" id="KW-0804">Transcription</keyword>
<dbReference type="Pfam" id="PF00356">
    <property type="entry name" value="LacI"/>
    <property type="match status" value="1"/>
</dbReference>
<proteinExistence type="predicted"/>
<evidence type="ECO:0000256" key="5">
    <source>
        <dbReference type="SAM" id="MobiDB-lite"/>
    </source>
</evidence>
<dbReference type="PROSITE" id="PS50932">
    <property type="entry name" value="HTH_LACI_2"/>
    <property type="match status" value="1"/>
</dbReference>
<evidence type="ECO:0000259" key="6">
    <source>
        <dbReference type="PROSITE" id="PS50932"/>
    </source>
</evidence>
<dbReference type="GO" id="GO:0000976">
    <property type="term" value="F:transcription cis-regulatory region binding"/>
    <property type="evidence" value="ECO:0007669"/>
    <property type="project" value="TreeGrafter"/>
</dbReference>
<feature type="domain" description="HTH lacI-type" evidence="6">
    <location>
        <begin position="6"/>
        <end position="60"/>
    </location>
</feature>
<organism evidence="7 8">
    <name type="scientific">Bifidobacterium tibiigranuli</name>
    <dbReference type="NCBI Taxonomy" id="2172043"/>
    <lineage>
        <taxon>Bacteria</taxon>
        <taxon>Bacillati</taxon>
        <taxon>Actinomycetota</taxon>
        <taxon>Actinomycetes</taxon>
        <taxon>Bifidobacteriales</taxon>
        <taxon>Bifidobacteriaceae</taxon>
        <taxon>Bifidobacterium</taxon>
    </lineage>
</organism>
<keyword evidence="2" id="KW-0805">Transcription regulation</keyword>
<evidence type="ECO:0000313" key="8">
    <source>
        <dbReference type="Proteomes" id="UP000325415"/>
    </source>
</evidence>
<dbReference type="Pfam" id="PF13377">
    <property type="entry name" value="Peripla_BP_3"/>
    <property type="match status" value="1"/>
</dbReference>
<dbReference type="Gene3D" id="3.40.50.2300">
    <property type="match status" value="2"/>
</dbReference>
<comment type="caution">
    <text evidence="7">The sequence shown here is derived from an EMBL/GenBank/DDBJ whole genome shotgun (WGS) entry which is preliminary data.</text>
</comment>
<dbReference type="PANTHER" id="PTHR30146">
    <property type="entry name" value="LACI-RELATED TRANSCRIPTIONAL REPRESSOR"/>
    <property type="match status" value="1"/>
</dbReference>
<keyword evidence="3" id="KW-0238">DNA-binding</keyword>
<dbReference type="SUPFAM" id="SSF53822">
    <property type="entry name" value="Periplasmic binding protein-like I"/>
    <property type="match status" value="1"/>
</dbReference>
<sequence>MTQHKTTVQDIARHCQVSTATVSRALNDRPGVSPQIKSRVLKYVKSIGYVPNSTARSMRTGMSSLAVLVIQIQSSDRQAVIPSQAFELVSRLGLELRVVHIPYGEDFVDGLLKAEADCHPAIFLLFGLCDIGDKSRLSKVQAPIMFILSDDAPTEYPHVASDDEDGAYAITESLIAAGHHSIMVLSELKSNGEPYYQRRITGFRNALVAHHMVFDSSQVQALHVDYNNHADSFMAAFREQIPPLLAKPDRPTAIFILDDYLTVFVTKMLSEADIRIPDDISLASFGGWEVTSFLPAPIQSWVPPIPYILETSTAAGLSTLQGKPFSGEISLPPLDASDGPGASDAPSPKQVSASAKPAVARAISPTCFMVPGYLRIGQSVRNLNA</sequence>
<dbReference type="Proteomes" id="UP000325415">
    <property type="component" value="Unassembled WGS sequence"/>
</dbReference>
<protein>
    <submittedName>
        <fullName evidence="7">LacI family transcriptional regulator</fullName>
    </submittedName>
</protein>
<accession>A0A5N6S100</accession>
<dbReference type="EMBL" id="QDAG01000002">
    <property type="protein sequence ID" value="KAE8129732.1"/>
    <property type="molecule type" value="Genomic_DNA"/>
</dbReference>
<dbReference type="InterPro" id="IPR010982">
    <property type="entry name" value="Lambda_DNA-bd_dom_sf"/>
</dbReference>
<dbReference type="CDD" id="cd06267">
    <property type="entry name" value="PBP1_LacI_sugar_binding-like"/>
    <property type="match status" value="1"/>
</dbReference>
<evidence type="ECO:0000256" key="4">
    <source>
        <dbReference type="ARBA" id="ARBA00023163"/>
    </source>
</evidence>
<feature type="region of interest" description="Disordered" evidence="5">
    <location>
        <begin position="331"/>
        <end position="351"/>
    </location>
</feature>
<dbReference type="GeneID" id="78126610"/>
<keyword evidence="8" id="KW-1185">Reference proteome</keyword>
<dbReference type="PANTHER" id="PTHR30146:SF148">
    <property type="entry name" value="HTH-TYPE TRANSCRIPTIONAL REPRESSOR PURR-RELATED"/>
    <property type="match status" value="1"/>
</dbReference>
<dbReference type="InterPro" id="IPR000843">
    <property type="entry name" value="HTH_LacI"/>
</dbReference>
<dbReference type="SMART" id="SM00354">
    <property type="entry name" value="HTH_LACI"/>
    <property type="match status" value="1"/>
</dbReference>
<dbReference type="RefSeq" id="WP_152580216.1">
    <property type="nucleotide sequence ID" value="NZ_JAKVIV010000012.1"/>
</dbReference>
<evidence type="ECO:0000313" key="7">
    <source>
        <dbReference type="EMBL" id="KAE8129732.1"/>
    </source>
</evidence>
<keyword evidence="1" id="KW-0678">Repressor</keyword>
<gene>
    <name evidence="7" type="ORF">DDE84_02745</name>
</gene>
<dbReference type="SUPFAM" id="SSF47413">
    <property type="entry name" value="lambda repressor-like DNA-binding domains"/>
    <property type="match status" value="1"/>
</dbReference>
<dbReference type="OrthoDB" id="3227375at2"/>
<evidence type="ECO:0000256" key="1">
    <source>
        <dbReference type="ARBA" id="ARBA00022491"/>
    </source>
</evidence>
<dbReference type="Gene3D" id="1.10.260.40">
    <property type="entry name" value="lambda repressor-like DNA-binding domains"/>
    <property type="match status" value="1"/>
</dbReference>
<dbReference type="InterPro" id="IPR046335">
    <property type="entry name" value="LacI/GalR-like_sensor"/>
</dbReference>
<dbReference type="AlphaFoldDB" id="A0A5N6S100"/>
<dbReference type="InterPro" id="IPR028082">
    <property type="entry name" value="Peripla_BP_I"/>
</dbReference>
<evidence type="ECO:0000256" key="2">
    <source>
        <dbReference type="ARBA" id="ARBA00023015"/>
    </source>
</evidence>
<dbReference type="CDD" id="cd01392">
    <property type="entry name" value="HTH_LacI"/>
    <property type="match status" value="1"/>
</dbReference>
<evidence type="ECO:0000256" key="3">
    <source>
        <dbReference type="ARBA" id="ARBA00023125"/>
    </source>
</evidence>
<name>A0A5N6S100_9BIFI</name>
<reference evidence="7 8" key="1">
    <citation type="submission" date="2018-04" db="EMBL/GenBank/DDBJ databases">
        <authorList>
            <person name="Eckel V.P."/>
            <person name="Vogel R.F."/>
        </authorList>
    </citation>
    <scope>NUCLEOTIDE SEQUENCE [LARGE SCALE GENOMIC DNA]</scope>
    <source>
        <strain evidence="8">TMW 2.1764</strain>
    </source>
</reference>